<keyword evidence="7" id="KW-0653">Protein transport</keyword>
<dbReference type="Proteomes" id="UP000014303">
    <property type="component" value="Unassembled WGS sequence"/>
</dbReference>
<dbReference type="Pfam" id="PF00005">
    <property type="entry name" value="ABC_tran"/>
    <property type="match status" value="1"/>
</dbReference>
<proteinExistence type="inferred from homology"/>
<evidence type="ECO:0000256" key="7">
    <source>
        <dbReference type="ARBA" id="ARBA00022927"/>
    </source>
</evidence>
<name>A0A8E0IFF7_LACPA</name>
<keyword evidence="3" id="KW-0813">Transport</keyword>
<dbReference type="SMART" id="SM00382">
    <property type="entry name" value="AAA"/>
    <property type="match status" value="1"/>
</dbReference>
<dbReference type="GO" id="GO:0055085">
    <property type="term" value="P:transmembrane transport"/>
    <property type="evidence" value="ECO:0007669"/>
    <property type="project" value="UniProtKB-ARBA"/>
</dbReference>
<protein>
    <submittedName>
        <fullName evidence="9">Peptide ABC transporter ATP-binding protein</fullName>
    </submittedName>
</protein>
<dbReference type="SUPFAM" id="SSF52540">
    <property type="entry name" value="P-loop containing nucleoside triphosphate hydrolases"/>
    <property type="match status" value="1"/>
</dbReference>
<dbReference type="InterPro" id="IPR027417">
    <property type="entry name" value="P-loop_NTPase"/>
</dbReference>
<dbReference type="GO" id="GO:0015031">
    <property type="term" value="P:protein transport"/>
    <property type="evidence" value="ECO:0007669"/>
    <property type="project" value="UniProtKB-KW"/>
</dbReference>
<dbReference type="PANTHER" id="PTHR43776:SF7">
    <property type="entry name" value="D,D-DIPEPTIDE TRANSPORT ATP-BINDING PROTEIN DDPF-RELATED"/>
    <property type="match status" value="1"/>
</dbReference>
<gene>
    <name evidence="9" type="ORF">Lpp7_10438</name>
</gene>
<comment type="caution">
    <text evidence="9">The sequence shown here is derived from an EMBL/GenBank/DDBJ whole genome shotgun (WGS) entry which is preliminary data.</text>
</comment>
<dbReference type="InterPro" id="IPR050319">
    <property type="entry name" value="ABC_transp_ATP-bind"/>
</dbReference>
<dbReference type="InterPro" id="IPR017871">
    <property type="entry name" value="ABC_transporter-like_CS"/>
</dbReference>
<dbReference type="InterPro" id="IPR003439">
    <property type="entry name" value="ABC_transporter-like_ATP-bd"/>
</dbReference>
<accession>A0A8E0IFF7</accession>
<reference evidence="9 10" key="1">
    <citation type="journal article" date="2013" name="PLoS ONE">
        <title>Lactobacillus paracasei comparative genomics: towards species pan-genome definition and exploitation of diversity.</title>
        <authorList>
            <person name="Smokvina T."/>
            <person name="Wels M."/>
            <person name="Polka J."/>
            <person name="Chervaux C."/>
            <person name="Brisse S."/>
            <person name="Boekhorst J."/>
            <person name="van Hylckama Vlieg J.E."/>
            <person name="Siezen R.J."/>
        </authorList>
    </citation>
    <scope>NUCLEOTIDE SEQUENCE [LARGE SCALE GENOMIC DNA]</scope>
    <source>
        <strain evidence="9 10">Lpp7</strain>
    </source>
</reference>
<dbReference type="PROSITE" id="PS50893">
    <property type="entry name" value="ABC_TRANSPORTER_2"/>
    <property type="match status" value="1"/>
</dbReference>
<keyword evidence="6" id="KW-0571">Peptide transport</keyword>
<evidence type="ECO:0000256" key="1">
    <source>
        <dbReference type="ARBA" id="ARBA00004202"/>
    </source>
</evidence>
<evidence type="ECO:0000313" key="10">
    <source>
        <dbReference type="Proteomes" id="UP000014303"/>
    </source>
</evidence>
<dbReference type="GO" id="GO:0016887">
    <property type="term" value="F:ATP hydrolysis activity"/>
    <property type="evidence" value="ECO:0007669"/>
    <property type="project" value="InterPro"/>
</dbReference>
<dbReference type="GO" id="GO:0015833">
    <property type="term" value="P:peptide transport"/>
    <property type="evidence" value="ECO:0007669"/>
    <property type="project" value="UniProtKB-KW"/>
</dbReference>
<dbReference type="Pfam" id="PF08352">
    <property type="entry name" value="oligo_HPY"/>
    <property type="match status" value="1"/>
</dbReference>
<dbReference type="AlphaFoldDB" id="A0A8E0IFF7"/>
<comment type="subcellular location">
    <subcellularLocation>
        <location evidence="1">Cell membrane</location>
        <topology evidence="1">Peripheral membrane protein</topology>
    </subcellularLocation>
</comment>
<dbReference type="InterPro" id="IPR013563">
    <property type="entry name" value="Oligopep_ABC_C"/>
</dbReference>
<sequence>MQNNPEVVLSLKDVGISYGEGKNVLQAVKHASFDIHKGETFSLVGESGSGKSTIAKAVLGIHPATSGTVTFEGTQINSKLGNKERHAIDRKIQMIFQDPAASLNERATVDYIISEGLYNYHLYKSEEDREQKVRQMMEEVGLLPEQLYRYPHEFSGGQRQRIGIARALIMQPDLVVADEPISALDMSIRAQVLNLLKKFQREQGITYLFIAHDLSVVRYISDRIAVIRHGEIVEVAETEELFTHPIHPYTQALLSAVPVPDPQLAQHKHLIVYDPSVHHYEQDKPEFVEILPGHFVYANKAEQAKYREELADIAV</sequence>
<evidence type="ECO:0000256" key="5">
    <source>
        <dbReference type="ARBA" id="ARBA00022840"/>
    </source>
</evidence>
<evidence type="ECO:0000259" key="8">
    <source>
        <dbReference type="PROSITE" id="PS50893"/>
    </source>
</evidence>
<organism evidence="9 10">
    <name type="scientific">Lacticaseibacillus paracasei subsp. paracasei Lpp7</name>
    <dbReference type="NCBI Taxonomy" id="1256200"/>
    <lineage>
        <taxon>Bacteria</taxon>
        <taxon>Bacillati</taxon>
        <taxon>Bacillota</taxon>
        <taxon>Bacilli</taxon>
        <taxon>Lactobacillales</taxon>
        <taxon>Lactobacillaceae</taxon>
        <taxon>Lacticaseibacillus</taxon>
    </lineage>
</organism>
<evidence type="ECO:0000313" key="9">
    <source>
        <dbReference type="EMBL" id="EPC50888.1"/>
    </source>
</evidence>
<dbReference type="FunFam" id="3.40.50.300:FF:000016">
    <property type="entry name" value="Oligopeptide ABC transporter ATP-binding component"/>
    <property type="match status" value="1"/>
</dbReference>
<dbReference type="PROSITE" id="PS00211">
    <property type="entry name" value="ABC_TRANSPORTER_1"/>
    <property type="match status" value="1"/>
</dbReference>
<dbReference type="InterPro" id="IPR003593">
    <property type="entry name" value="AAA+_ATPase"/>
</dbReference>
<evidence type="ECO:0000256" key="2">
    <source>
        <dbReference type="ARBA" id="ARBA00005417"/>
    </source>
</evidence>
<keyword evidence="5 9" id="KW-0067">ATP-binding</keyword>
<feature type="domain" description="ABC transporter" evidence="8">
    <location>
        <begin position="9"/>
        <end position="254"/>
    </location>
</feature>
<dbReference type="CDD" id="cd03257">
    <property type="entry name" value="ABC_NikE_OppD_transporters"/>
    <property type="match status" value="1"/>
</dbReference>
<evidence type="ECO:0000256" key="6">
    <source>
        <dbReference type="ARBA" id="ARBA00022856"/>
    </source>
</evidence>
<dbReference type="PANTHER" id="PTHR43776">
    <property type="entry name" value="TRANSPORT ATP-BINDING PROTEIN"/>
    <property type="match status" value="1"/>
</dbReference>
<dbReference type="EMBL" id="ANJV01000173">
    <property type="protein sequence ID" value="EPC50888.1"/>
    <property type="molecule type" value="Genomic_DNA"/>
</dbReference>
<evidence type="ECO:0000256" key="3">
    <source>
        <dbReference type="ARBA" id="ARBA00022448"/>
    </source>
</evidence>
<dbReference type="GO" id="GO:0005524">
    <property type="term" value="F:ATP binding"/>
    <property type="evidence" value="ECO:0007669"/>
    <property type="project" value="UniProtKB-KW"/>
</dbReference>
<dbReference type="Gene3D" id="3.40.50.300">
    <property type="entry name" value="P-loop containing nucleotide triphosphate hydrolases"/>
    <property type="match status" value="1"/>
</dbReference>
<keyword evidence="4" id="KW-0547">Nucleotide-binding</keyword>
<comment type="similarity">
    <text evidence="2">Belongs to the ABC transporter superfamily.</text>
</comment>
<dbReference type="GO" id="GO:0005886">
    <property type="term" value="C:plasma membrane"/>
    <property type="evidence" value="ECO:0007669"/>
    <property type="project" value="UniProtKB-SubCell"/>
</dbReference>
<evidence type="ECO:0000256" key="4">
    <source>
        <dbReference type="ARBA" id="ARBA00022741"/>
    </source>
</evidence>